<accession>A0AAW1LXR1</accession>
<dbReference type="Proteomes" id="UP001458880">
    <property type="component" value="Unassembled WGS sequence"/>
</dbReference>
<evidence type="ECO:0008006" key="3">
    <source>
        <dbReference type="Google" id="ProtNLM"/>
    </source>
</evidence>
<dbReference type="AlphaFoldDB" id="A0AAW1LXR1"/>
<evidence type="ECO:0000313" key="2">
    <source>
        <dbReference type="Proteomes" id="UP001458880"/>
    </source>
</evidence>
<name>A0AAW1LXR1_POPJA</name>
<proteinExistence type="predicted"/>
<keyword evidence="2" id="KW-1185">Reference proteome</keyword>
<evidence type="ECO:0000313" key="1">
    <source>
        <dbReference type="EMBL" id="KAK9738237.1"/>
    </source>
</evidence>
<gene>
    <name evidence="1" type="ORF">QE152_g10056</name>
</gene>
<comment type="caution">
    <text evidence="1">The sequence shown here is derived from an EMBL/GenBank/DDBJ whole genome shotgun (WGS) entry which is preliminary data.</text>
</comment>
<dbReference type="EMBL" id="JASPKY010000089">
    <property type="protein sequence ID" value="KAK9738237.1"/>
    <property type="molecule type" value="Genomic_DNA"/>
</dbReference>
<sequence>MSSWALNPLKGLSLANMSSWALNPLKGLSVAGWSIGFMEVVAQFYFGSFLVQSFECILFTISREACVKHTVRNVELVLIIVFSSLKVFGLESYRI</sequence>
<protein>
    <recommendedName>
        <fullName evidence="3">NADH:ubiquinone reductase (H(+)-translocating)</fullName>
    </recommendedName>
</protein>
<reference evidence="1 2" key="1">
    <citation type="journal article" date="2024" name="BMC Genomics">
        <title>De novo assembly and annotation of Popillia japonica's genome with initial clues to its potential as an invasive pest.</title>
        <authorList>
            <person name="Cucini C."/>
            <person name="Boschi S."/>
            <person name="Funari R."/>
            <person name="Cardaioli E."/>
            <person name="Iannotti N."/>
            <person name="Marturano G."/>
            <person name="Paoli F."/>
            <person name="Bruttini M."/>
            <person name="Carapelli A."/>
            <person name="Frati F."/>
            <person name="Nardi F."/>
        </authorList>
    </citation>
    <scope>NUCLEOTIDE SEQUENCE [LARGE SCALE GENOMIC DNA]</scope>
    <source>
        <strain evidence="1">DMR45628</strain>
    </source>
</reference>
<organism evidence="1 2">
    <name type="scientific">Popillia japonica</name>
    <name type="common">Japanese beetle</name>
    <dbReference type="NCBI Taxonomy" id="7064"/>
    <lineage>
        <taxon>Eukaryota</taxon>
        <taxon>Metazoa</taxon>
        <taxon>Ecdysozoa</taxon>
        <taxon>Arthropoda</taxon>
        <taxon>Hexapoda</taxon>
        <taxon>Insecta</taxon>
        <taxon>Pterygota</taxon>
        <taxon>Neoptera</taxon>
        <taxon>Endopterygota</taxon>
        <taxon>Coleoptera</taxon>
        <taxon>Polyphaga</taxon>
        <taxon>Scarabaeiformia</taxon>
        <taxon>Scarabaeidae</taxon>
        <taxon>Rutelinae</taxon>
        <taxon>Popillia</taxon>
    </lineage>
</organism>